<name>A0A1I5Z4A5_9BACT</name>
<protein>
    <submittedName>
        <fullName evidence="4">Phospholipase/Carboxylesterase</fullName>
    </submittedName>
</protein>
<dbReference type="InterPro" id="IPR050955">
    <property type="entry name" value="Plant_Biomass_Hydrol_Est"/>
</dbReference>
<dbReference type="Proteomes" id="UP000199031">
    <property type="component" value="Unassembled WGS sequence"/>
</dbReference>
<sequence>MKRSALLIAIFCSACIVVKAQPSRFSAEHFVSKGDTLNYRLLFPDSDPGRKYPLVIFLHGSGERGNDNDAQLKWGVMSFATDEMMTMHPAFVIAPQCPKGMAWSNFNRTNANRAMALQPAPSKPMELLIGLIQQMKNNPSIDTSRIYITGLSMGGFGTFDAIERYPDLFAAAMPVCGGGDTSKAASIAHIPIWIAHGSEDGTVNPQFSVDMLQALMNAGAHPGFSMYPETGHFSWLAAYNNKLAIEWMFRQRK</sequence>
<feature type="chain" id="PRO_5011436469" evidence="2">
    <location>
        <begin position="21"/>
        <end position="253"/>
    </location>
</feature>
<reference evidence="4 5" key="1">
    <citation type="submission" date="2016-10" db="EMBL/GenBank/DDBJ databases">
        <authorList>
            <person name="de Groot N.N."/>
        </authorList>
    </citation>
    <scope>NUCLEOTIDE SEQUENCE [LARGE SCALE GENOMIC DNA]</scope>
    <source>
        <strain evidence="4 5">DSM 28286</strain>
    </source>
</reference>
<dbReference type="Gene3D" id="3.40.50.1820">
    <property type="entry name" value="alpha/beta hydrolase"/>
    <property type="match status" value="1"/>
</dbReference>
<gene>
    <name evidence="4" type="ORF">SAMN05444277_11666</name>
</gene>
<feature type="domain" description="Phospholipase/carboxylesterase/thioesterase" evidence="3">
    <location>
        <begin position="51"/>
        <end position="235"/>
    </location>
</feature>
<dbReference type="STRING" id="1465490.SAMN05444277_11666"/>
<keyword evidence="1 2" id="KW-0732">Signal</keyword>
<dbReference type="PANTHER" id="PTHR43037:SF1">
    <property type="entry name" value="BLL1128 PROTEIN"/>
    <property type="match status" value="1"/>
</dbReference>
<evidence type="ECO:0000313" key="5">
    <source>
        <dbReference type="Proteomes" id="UP000199031"/>
    </source>
</evidence>
<dbReference type="InterPro" id="IPR003140">
    <property type="entry name" value="PLipase/COase/thioEstase"/>
</dbReference>
<feature type="signal peptide" evidence="2">
    <location>
        <begin position="1"/>
        <end position="20"/>
    </location>
</feature>
<proteinExistence type="predicted"/>
<dbReference type="GO" id="GO:0016787">
    <property type="term" value="F:hydrolase activity"/>
    <property type="evidence" value="ECO:0007669"/>
    <property type="project" value="InterPro"/>
</dbReference>
<dbReference type="OrthoDB" id="9764953at2"/>
<evidence type="ECO:0000256" key="2">
    <source>
        <dbReference type="SAM" id="SignalP"/>
    </source>
</evidence>
<organism evidence="4 5">
    <name type="scientific">Parafilimonas terrae</name>
    <dbReference type="NCBI Taxonomy" id="1465490"/>
    <lineage>
        <taxon>Bacteria</taxon>
        <taxon>Pseudomonadati</taxon>
        <taxon>Bacteroidota</taxon>
        <taxon>Chitinophagia</taxon>
        <taxon>Chitinophagales</taxon>
        <taxon>Chitinophagaceae</taxon>
        <taxon>Parafilimonas</taxon>
    </lineage>
</organism>
<evidence type="ECO:0000313" key="4">
    <source>
        <dbReference type="EMBL" id="SFQ51304.1"/>
    </source>
</evidence>
<evidence type="ECO:0000256" key="1">
    <source>
        <dbReference type="ARBA" id="ARBA00022729"/>
    </source>
</evidence>
<evidence type="ECO:0000259" key="3">
    <source>
        <dbReference type="Pfam" id="PF02230"/>
    </source>
</evidence>
<dbReference type="RefSeq" id="WP_090662674.1">
    <property type="nucleotide sequence ID" value="NZ_FOXQ01000016.1"/>
</dbReference>
<accession>A0A1I5Z4A5</accession>
<keyword evidence="5" id="KW-1185">Reference proteome</keyword>
<dbReference type="EMBL" id="FOXQ01000016">
    <property type="protein sequence ID" value="SFQ51304.1"/>
    <property type="molecule type" value="Genomic_DNA"/>
</dbReference>
<dbReference type="Pfam" id="PF02230">
    <property type="entry name" value="Abhydrolase_2"/>
    <property type="match status" value="1"/>
</dbReference>
<dbReference type="InterPro" id="IPR029058">
    <property type="entry name" value="AB_hydrolase_fold"/>
</dbReference>
<dbReference type="SUPFAM" id="SSF53474">
    <property type="entry name" value="alpha/beta-Hydrolases"/>
    <property type="match status" value="1"/>
</dbReference>
<dbReference type="AlphaFoldDB" id="A0A1I5Z4A5"/>
<dbReference type="PANTHER" id="PTHR43037">
    <property type="entry name" value="UNNAMED PRODUCT-RELATED"/>
    <property type="match status" value="1"/>
</dbReference>